<keyword evidence="2" id="KW-1185">Reference proteome</keyword>
<dbReference type="Proteomes" id="UP001497482">
    <property type="component" value="Chromosome 8"/>
</dbReference>
<accession>A0AAV2MK92</accession>
<evidence type="ECO:0000313" key="2">
    <source>
        <dbReference type="Proteomes" id="UP001497482"/>
    </source>
</evidence>
<gene>
    <name evidence="1" type="ORF">KC01_LOCUS39961</name>
</gene>
<dbReference type="EMBL" id="OZ035830">
    <property type="protein sequence ID" value="CAL1613818.1"/>
    <property type="molecule type" value="Genomic_DNA"/>
</dbReference>
<evidence type="ECO:0000313" key="1">
    <source>
        <dbReference type="EMBL" id="CAL1613818.1"/>
    </source>
</evidence>
<protein>
    <submittedName>
        <fullName evidence="1">Uncharacterized protein</fullName>
    </submittedName>
</protein>
<sequence length="164" mass="19217">MAPPKVQMPSFISKDVPAIILKTPEDMRRLSHRSDLSKGQFMTLGLIESLMIEMFRGKAALRPWDKKYQRIRDSLTQKAWEEIQLSEYQVKKTEMRMSKIIQAVIKDLKTHYGTAENMVERALDSTFDRTVLKSLQYHLEHNLRKKRSLLSCVFRICCCPIIKD</sequence>
<name>A0AAV2MK92_KNICA</name>
<dbReference type="AlphaFoldDB" id="A0AAV2MK92"/>
<organism evidence="1 2">
    <name type="scientific">Knipowitschia caucasica</name>
    <name type="common">Caucasian dwarf goby</name>
    <name type="synonym">Pomatoschistus caucasicus</name>
    <dbReference type="NCBI Taxonomy" id="637954"/>
    <lineage>
        <taxon>Eukaryota</taxon>
        <taxon>Metazoa</taxon>
        <taxon>Chordata</taxon>
        <taxon>Craniata</taxon>
        <taxon>Vertebrata</taxon>
        <taxon>Euteleostomi</taxon>
        <taxon>Actinopterygii</taxon>
        <taxon>Neopterygii</taxon>
        <taxon>Teleostei</taxon>
        <taxon>Neoteleostei</taxon>
        <taxon>Acanthomorphata</taxon>
        <taxon>Gobiaria</taxon>
        <taxon>Gobiiformes</taxon>
        <taxon>Gobioidei</taxon>
        <taxon>Gobiidae</taxon>
        <taxon>Gobiinae</taxon>
        <taxon>Knipowitschia</taxon>
    </lineage>
</organism>
<proteinExistence type="predicted"/>
<reference evidence="1 2" key="1">
    <citation type="submission" date="2024-04" db="EMBL/GenBank/DDBJ databases">
        <authorList>
            <person name="Waldvogel A.-M."/>
            <person name="Schoenle A."/>
        </authorList>
    </citation>
    <scope>NUCLEOTIDE SEQUENCE [LARGE SCALE GENOMIC DNA]</scope>
</reference>